<keyword evidence="2" id="KW-1185">Reference proteome</keyword>
<organism evidence="1 2">
    <name type="scientific">Mycena albidolilacea</name>
    <dbReference type="NCBI Taxonomy" id="1033008"/>
    <lineage>
        <taxon>Eukaryota</taxon>
        <taxon>Fungi</taxon>
        <taxon>Dikarya</taxon>
        <taxon>Basidiomycota</taxon>
        <taxon>Agaricomycotina</taxon>
        <taxon>Agaricomycetes</taxon>
        <taxon>Agaricomycetidae</taxon>
        <taxon>Agaricales</taxon>
        <taxon>Marasmiineae</taxon>
        <taxon>Mycenaceae</taxon>
        <taxon>Mycena</taxon>
    </lineage>
</organism>
<feature type="non-terminal residue" evidence="1">
    <location>
        <position position="1"/>
    </location>
</feature>
<dbReference type="AlphaFoldDB" id="A0AAD6ZLZ0"/>
<accession>A0AAD6ZLZ0</accession>
<dbReference type="EMBL" id="JARIHO010000040">
    <property type="protein sequence ID" value="KAJ7327995.1"/>
    <property type="molecule type" value="Genomic_DNA"/>
</dbReference>
<comment type="caution">
    <text evidence="1">The sequence shown here is derived from an EMBL/GenBank/DDBJ whole genome shotgun (WGS) entry which is preliminary data.</text>
</comment>
<feature type="non-terminal residue" evidence="1">
    <location>
        <position position="100"/>
    </location>
</feature>
<protein>
    <submittedName>
        <fullName evidence="1">Uncharacterized protein</fullName>
    </submittedName>
</protein>
<gene>
    <name evidence="1" type="ORF">DFH08DRAFT_614313</name>
</gene>
<reference evidence="1" key="1">
    <citation type="submission" date="2023-03" db="EMBL/GenBank/DDBJ databases">
        <title>Massive genome expansion in bonnet fungi (Mycena s.s.) driven by repeated elements and novel gene families across ecological guilds.</title>
        <authorList>
            <consortium name="Lawrence Berkeley National Laboratory"/>
            <person name="Harder C.B."/>
            <person name="Miyauchi S."/>
            <person name="Viragh M."/>
            <person name="Kuo A."/>
            <person name="Thoen E."/>
            <person name="Andreopoulos B."/>
            <person name="Lu D."/>
            <person name="Skrede I."/>
            <person name="Drula E."/>
            <person name="Henrissat B."/>
            <person name="Morin E."/>
            <person name="Kohler A."/>
            <person name="Barry K."/>
            <person name="LaButti K."/>
            <person name="Morin E."/>
            <person name="Salamov A."/>
            <person name="Lipzen A."/>
            <person name="Mereny Z."/>
            <person name="Hegedus B."/>
            <person name="Baldrian P."/>
            <person name="Stursova M."/>
            <person name="Weitz H."/>
            <person name="Taylor A."/>
            <person name="Grigoriev I.V."/>
            <person name="Nagy L.G."/>
            <person name="Martin F."/>
            <person name="Kauserud H."/>
        </authorList>
    </citation>
    <scope>NUCLEOTIDE SEQUENCE</scope>
    <source>
        <strain evidence="1">CBHHK002</strain>
    </source>
</reference>
<dbReference type="Proteomes" id="UP001218218">
    <property type="component" value="Unassembled WGS sequence"/>
</dbReference>
<sequence>RQHYKMAYTWYEEDVVFRHGILLEGWPAATPFQNPSTLSTAIPNLRKITDRLERGKCAFRKLSSAEVMERKKRWEEDVAAGRAVAKHRSQHSDCGVLRKR</sequence>
<evidence type="ECO:0000313" key="2">
    <source>
        <dbReference type="Proteomes" id="UP001218218"/>
    </source>
</evidence>
<name>A0AAD6ZLZ0_9AGAR</name>
<proteinExistence type="predicted"/>
<evidence type="ECO:0000313" key="1">
    <source>
        <dbReference type="EMBL" id="KAJ7327995.1"/>
    </source>
</evidence>